<reference evidence="1" key="1">
    <citation type="journal article" date="2020" name="Nature">
        <title>Giant virus diversity and host interactions through global metagenomics.</title>
        <authorList>
            <person name="Schulz F."/>
            <person name="Roux S."/>
            <person name="Paez-Espino D."/>
            <person name="Jungbluth S."/>
            <person name="Walsh D.A."/>
            <person name="Denef V.J."/>
            <person name="McMahon K.D."/>
            <person name="Konstantinidis K.T."/>
            <person name="Eloe-Fadrosh E.A."/>
            <person name="Kyrpides N.C."/>
            <person name="Woyke T."/>
        </authorList>
    </citation>
    <scope>NUCLEOTIDE SEQUENCE</scope>
    <source>
        <strain evidence="1">GVMAG-S-ERX555907-63</strain>
    </source>
</reference>
<proteinExistence type="predicted"/>
<name>A0A6C0KZV8_9ZZZZ</name>
<evidence type="ECO:0000313" key="1">
    <source>
        <dbReference type="EMBL" id="QHU22813.1"/>
    </source>
</evidence>
<dbReference type="EMBL" id="MN741018">
    <property type="protein sequence ID" value="QHU22813.1"/>
    <property type="molecule type" value="Genomic_DNA"/>
</dbReference>
<accession>A0A6C0KZV8</accession>
<sequence length="113" mass="12944">MNHYILTGYQTQHTNTYPCVKIYGIYNNLNSAIDEITNYTYQNIEINEQEGSNTISGNGYILWIKKIPCNHDLWNMNGTCVNNCNTIKIKVITNSSKIPYEPTEYGTKITIPT</sequence>
<protein>
    <submittedName>
        <fullName evidence="1">Uncharacterized protein</fullName>
    </submittedName>
</protein>
<organism evidence="1">
    <name type="scientific">viral metagenome</name>
    <dbReference type="NCBI Taxonomy" id="1070528"/>
    <lineage>
        <taxon>unclassified sequences</taxon>
        <taxon>metagenomes</taxon>
        <taxon>organismal metagenomes</taxon>
    </lineage>
</organism>
<dbReference type="AlphaFoldDB" id="A0A6C0KZV8"/>